<evidence type="ECO:0000313" key="2">
    <source>
        <dbReference type="EnsemblPlants" id="PGSC0003DMT400049695"/>
    </source>
</evidence>
<organism evidence="2 3">
    <name type="scientific">Solanum tuberosum</name>
    <name type="common">Potato</name>
    <dbReference type="NCBI Taxonomy" id="4113"/>
    <lineage>
        <taxon>Eukaryota</taxon>
        <taxon>Viridiplantae</taxon>
        <taxon>Streptophyta</taxon>
        <taxon>Embryophyta</taxon>
        <taxon>Tracheophyta</taxon>
        <taxon>Spermatophyta</taxon>
        <taxon>Magnoliopsida</taxon>
        <taxon>eudicotyledons</taxon>
        <taxon>Gunneridae</taxon>
        <taxon>Pentapetalae</taxon>
        <taxon>asterids</taxon>
        <taxon>lamiids</taxon>
        <taxon>Solanales</taxon>
        <taxon>Solanaceae</taxon>
        <taxon>Solanoideae</taxon>
        <taxon>Solaneae</taxon>
        <taxon>Solanum</taxon>
    </lineage>
</organism>
<dbReference type="eggNOG" id="KOG0698">
    <property type="taxonomic scope" value="Eukaryota"/>
</dbReference>
<evidence type="ECO:0000313" key="3">
    <source>
        <dbReference type="Proteomes" id="UP000011115"/>
    </source>
</evidence>
<dbReference type="AlphaFoldDB" id="M1BP69"/>
<reference evidence="3" key="1">
    <citation type="journal article" date="2011" name="Nature">
        <title>Genome sequence and analysis of the tuber crop potato.</title>
        <authorList>
            <consortium name="The Potato Genome Sequencing Consortium"/>
        </authorList>
    </citation>
    <scope>NUCLEOTIDE SEQUENCE [LARGE SCALE GENOMIC DNA]</scope>
    <source>
        <strain evidence="3">cv. DM1-3 516 R44</strain>
    </source>
</reference>
<dbReference type="PaxDb" id="4113-PGSC0003DMT400049695"/>
<feature type="signal peptide" evidence="1">
    <location>
        <begin position="1"/>
        <end position="23"/>
    </location>
</feature>
<protein>
    <submittedName>
        <fullName evidence="2">Protein phosphatase 2c</fullName>
    </submittedName>
</protein>
<sequence>MDLCEFLGFVLGFVLCVSTCTYGESSKCLTVYKEGGAPAVFKSPKCPRWKLPEYGSEQWSKLPNARCQTALHQGRRKSQEDRILCALDIHIPFPSKLSVSTFTFDRFFIY</sequence>
<keyword evidence="1" id="KW-0732">Signal</keyword>
<dbReference type="OMA" id="CALDIHI"/>
<dbReference type="EnsemblPlants" id="PGSC0003DMT400049695">
    <property type="protein sequence ID" value="PGSC0003DMT400049695"/>
    <property type="gene ID" value="PGSC0003DMG401019311"/>
</dbReference>
<dbReference type="HOGENOM" id="CLU_2175575_0_0_1"/>
<feature type="chain" id="PRO_5004012610" evidence="1">
    <location>
        <begin position="24"/>
        <end position="110"/>
    </location>
</feature>
<reference evidence="2" key="2">
    <citation type="submission" date="2015-06" db="UniProtKB">
        <authorList>
            <consortium name="EnsemblPlants"/>
        </authorList>
    </citation>
    <scope>IDENTIFICATION</scope>
    <source>
        <strain evidence="2">DM1-3 516 R44</strain>
    </source>
</reference>
<accession>M1BP69</accession>
<dbReference type="Gramene" id="PGSC0003DMT400049695">
    <property type="protein sequence ID" value="PGSC0003DMT400049695"/>
    <property type="gene ID" value="PGSC0003DMG401019311"/>
</dbReference>
<dbReference type="InParanoid" id="M1BP69"/>
<dbReference type="Proteomes" id="UP000011115">
    <property type="component" value="Unassembled WGS sequence"/>
</dbReference>
<proteinExistence type="predicted"/>
<name>M1BP69_SOLTU</name>
<evidence type="ECO:0000256" key="1">
    <source>
        <dbReference type="SAM" id="SignalP"/>
    </source>
</evidence>
<keyword evidence="3" id="KW-1185">Reference proteome</keyword>